<evidence type="ECO:0000313" key="11">
    <source>
        <dbReference type="EMBL" id="RKQ96888.1"/>
    </source>
</evidence>
<dbReference type="PANTHER" id="PTHR30460">
    <property type="entry name" value="MODERATE CONDUCTANCE MECHANOSENSITIVE CHANNEL YBIO"/>
    <property type="match status" value="1"/>
</dbReference>
<feature type="transmembrane region" description="Helical" evidence="8">
    <location>
        <begin position="532"/>
        <end position="551"/>
    </location>
</feature>
<evidence type="ECO:0000259" key="9">
    <source>
        <dbReference type="Pfam" id="PF00924"/>
    </source>
</evidence>
<feature type="transmembrane region" description="Helical" evidence="8">
    <location>
        <begin position="336"/>
        <end position="362"/>
    </location>
</feature>
<evidence type="ECO:0000256" key="2">
    <source>
        <dbReference type="ARBA" id="ARBA00008017"/>
    </source>
</evidence>
<comment type="subcellular location">
    <subcellularLocation>
        <location evidence="1">Cell membrane</location>
        <topology evidence="1">Multi-pass membrane protein</topology>
    </subcellularLocation>
</comment>
<dbReference type="GO" id="GO:0005886">
    <property type="term" value="C:plasma membrane"/>
    <property type="evidence" value="ECO:0007669"/>
    <property type="project" value="UniProtKB-SubCell"/>
</dbReference>
<dbReference type="Proteomes" id="UP000281975">
    <property type="component" value="Unassembled WGS sequence"/>
</dbReference>
<keyword evidence="6 8" id="KW-0472">Membrane</keyword>
<feature type="transmembrane region" description="Helical" evidence="8">
    <location>
        <begin position="219"/>
        <end position="246"/>
    </location>
</feature>
<dbReference type="InterPro" id="IPR023408">
    <property type="entry name" value="MscS_beta-dom_sf"/>
</dbReference>
<dbReference type="InterPro" id="IPR006685">
    <property type="entry name" value="MscS_channel_2nd"/>
</dbReference>
<keyword evidence="12" id="KW-1185">Reference proteome</keyword>
<evidence type="ECO:0000256" key="8">
    <source>
        <dbReference type="SAM" id="Phobius"/>
    </source>
</evidence>
<dbReference type="GO" id="GO:0008381">
    <property type="term" value="F:mechanosensitive monoatomic ion channel activity"/>
    <property type="evidence" value="ECO:0007669"/>
    <property type="project" value="InterPro"/>
</dbReference>
<feature type="domain" description="Mechanosensitive ion channel transmembrane helices 2/3" evidence="10">
    <location>
        <begin position="507"/>
        <end position="548"/>
    </location>
</feature>
<dbReference type="Gene3D" id="2.30.30.60">
    <property type="match status" value="1"/>
</dbReference>
<feature type="transmembrane region" description="Helical" evidence="8">
    <location>
        <begin position="148"/>
        <end position="166"/>
    </location>
</feature>
<evidence type="ECO:0000256" key="7">
    <source>
        <dbReference type="SAM" id="MobiDB-lite"/>
    </source>
</evidence>
<dbReference type="Pfam" id="PF00924">
    <property type="entry name" value="MS_channel_2nd"/>
    <property type="match status" value="1"/>
</dbReference>
<dbReference type="InterPro" id="IPR049142">
    <property type="entry name" value="MS_channel_1st"/>
</dbReference>
<dbReference type="InterPro" id="IPR011066">
    <property type="entry name" value="MscS_channel_C_sf"/>
</dbReference>
<dbReference type="SUPFAM" id="SSF82689">
    <property type="entry name" value="Mechanosensitive channel protein MscS (YggB), C-terminal domain"/>
    <property type="match status" value="1"/>
</dbReference>
<dbReference type="SUPFAM" id="SSF50182">
    <property type="entry name" value="Sm-like ribonucleoproteins"/>
    <property type="match status" value="1"/>
</dbReference>
<dbReference type="SUPFAM" id="SSF82861">
    <property type="entry name" value="Mechanosensitive channel protein MscS (YggB), transmembrane region"/>
    <property type="match status" value="1"/>
</dbReference>
<proteinExistence type="inferred from homology"/>
<feature type="transmembrane region" description="Helical" evidence="8">
    <location>
        <begin position="504"/>
        <end position="526"/>
    </location>
</feature>
<evidence type="ECO:0000256" key="6">
    <source>
        <dbReference type="ARBA" id="ARBA00023136"/>
    </source>
</evidence>
<sequence length="784" mass="85388">MRTAIVWTRWLGMLLVMLCLVSPLQVEAAGLPGMSGGGSQEQQGPSPKELQASLDQVIGVLESEQQRSALLEQLRQLRQASREAASGEGKEAGGGLLGALASSLESGKGQDNGKALLTTWRDRAAAAWQDLRADFSSGRQWWSGLRDFALTLLAWAGMATLFYFLLRRVLHHYGLRLTLTDQPTALTMLRYCLRRVVPWGGAFGLTLAVTSWLESSPGMLLALTLGYATVCGMIFASVCEVVFAMFTWGHRRVALRILRRQAGWPLFAIGALGALGDATNSAIITRALGDDLAGFLSEFIGLCAILIAGAFIIRFKRPVRHLIRNRPYRLRRDQSLVSELLLVLGNIWHIPALLVVGASLIAVVSYSGDIRSDFARAILTAGLLVVMLIVGGLLYRSSQRAPERRRTRYGKRLIRFGYALAHLASWIVFAELAARIWGGSLLNASSGQLGERIILSLISVGVTLLVAWLVWIIADTAIHRAMTSTSRSQRGRARRARAETITPLLRNIVFATIVVIATIVALANLGVNVTPLLAGAGVIGLAVGFGAQTLVQDLITGIFILVEDTLAIDDFVDVGGNVGTVEKLSLRTVRLRDLDGIVHAVPFSQIKAVQNYSREFGYALFRIRVPHAMPIDDAIGMIQAVADEMREDALFRFKIWSALELQGIESFDQGAAIVRARFRTAPVMQWDVAREFNLRLKRRMDAAGVDLAMPRMSVTLENAEALRPARSEAEASSQPSARPRYRLRAGATLSSEELERAGIEERHGRATDAPGDSGAGDAPVTPHP</sequence>
<dbReference type="Pfam" id="PF21088">
    <property type="entry name" value="MS_channel_1st"/>
    <property type="match status" value="1"/>
</dbReference>
<dbReference type="Gene3D" id="3.30.70.100">
    <property type="match status" value="1"/>
</dbReference>
<protein>
    <submittedName>
        <fullName evidence="11">Small-conductance mechanosensitive channel</fullName>
    </submittedName>
</protein>
<feature type="transmembrane region" description="Helical" evidence="8">
    <location>
        <begin position="374"/>
        <end position="395"/>
    </location>
</feature>
<feature type="transmembrane region" description="Helical" evidence="8">
    <location>
        <begin position="266"/>
        <end position="289"/>
    </location>
</feature>
<feature type="region of interest" description="Disordered" evidence="7">
    <location>
        <begin position="720"/>
        <end position="784"/>
    </location>
</feature>
<keyword evidence="5 8" id="KW-1133">Transmembrane helix</keyword>
<dbReference type="PANTHER" id="PTHR30460:SF0">
    <property type="entry name" value="MODERATE CONDUCTANCE MECHANOSENSITIVE CHANNEL YBIO"/>
    <property type="match status" value="1"/>
</dbReference>
<dbReference type="InterPro" id="IPR045276">
    <property type="entry name" value="YbiO_bact"/>
</dbReference>
<dbReference type="EMBL" id="RBIN01000008">
    <property type="protein sequence ID" value="RKQ96888.1"/>
    <property type="molecule type" value="Genomic_DNA"/>
</dbReference>
<dbReference type="Gene3D" id="1.10.287.1260">
    <property type="match status" value="1"/>
</dbReference>
<organism evidence="11 12">
    <name type="scientific">Kushneria sinocarnis</name>
    <dbReference type="NCBI Taxonomy" id="595502"/>
    <lineage>
        <taxon>Bacteria</taxon>
        <taxon>Pseudomonadati</taxon>
        <taxon>Pseudomonadota</taxon>
        <taxon>Gammaproteobacteria</taxon>
        <taxon>Oceanospirillales</taxon>
        <taxon>Halomonadaceae</taxon>
        <taxon>Kushneria</taxon>
    </lineage>
</organism>
<feature type="compositionally biased region" description="Basic and acidic residues" evidence="7">
    <location>
        <begin position="753"/>
        <end position="766"/>
    </location>
</feature>
<reference evidence="11 12" key="1">
    <citation type="submission" date="2018-10" db="EMBL/GenBank/DDBJ databases">
        <title>Genomic Encyclopedia of Type Strains, Phase IV (KMG-IV): sequencing the most valuable type-strain genomes for metagenomic binning, comparative biology and taxonomic classification.</title>
        <authorList>
            <person name="Goeker M."/>
        </authorList>
    </citation>
    <scope>NUCLEOTIDE SEQUENCE [LARGE SCALE GENOMIC DNA]</scope>
    <source>
        <strain evidence="11 12">DSM 23229</strain>
    </source>
</reference>
<dbReference type="RefSeq" id="WP_245977851.1">
    <property type="nucleotide sequence ID" value="NZ_RBIN01000008.1"/>
</dbReference>
<evidence type="ECO:0000256" key="3">
    <source>
        <dbReference type="ARBA" id="ARBA00022475"/>
    </source>
</evidence>
<name>A0A420WTN3_9GAMM</name>
<dbReference type="AlphaFoldDB" id="A0A420WTN3"/>
<gene>
    <name evidence="11" type="ORF">C7446_2748</name>
</gene>
<feature type="transmembrane region" description="Helical" evidence="8">
    <location>
        <begin position="196"/>
        <end position="213"/>
    </location>
</feature>
<accession>A0A420WTN3</accession>
<feature type="transmembrane region" description="Helical" evidence="8">
    <location>
        <begin position="416"/>
        <end position="438"/>
    </location>
</feature>
<keyword evidence="4 8" id="KW-0812">Transmembrane</keyword>
<evidence type="ECO:0000256" key="1">
    <source>
        <dbReference type="ARBA" id="ARBA00004651"/>
    </source>
</evidence>
<keyword evidence="3" id="KW-1003">Cell membrane</keyword>
<evidence type="ECO:0000256" key="5">
    <source>
        <dbReference type="ARBA" id="ARBA00022989"/>
    </source>
</evidence>
<comment type="similarity">
    <text evidence="2">Belongs to the MscS (TC 1.A.23) family.</text>
</comment>
<dbReference type="InterPro" id="IPR011014">
    <property type="entry name" value="MscS_channel_TM-2"/>
</dbReference>
<feature type="transmembrane region" description="Helical" evidence="8">
    <location>
        <begin position="453"/>
        <end position="474"/>
    </location>
</feature>
<feature type="transmembrane region" description="Helical" evidence="8">
    <location>
        <begin position="295"/>
        <end position="315"/>
    </location>
</feature>
<evidence type="ECO:0000313" key="12">
    <source>
        <dbReference type="Proteomes" id="UP000281975"/>
    </source>
</evidence>
<dbReference type="InterPro" id="IPR010920">
    <property type="entry name" value="LSM_dom_sf"/>
</dbReference>
<comment type="caution">
    <text evidence="11">The sequence shown here is derived from an EMBL/GenBank/DDBJ whole genome shotgun (WGS) entry which is preliminary data.</text>
</comment>
<evidence type="ECO:0000256" key="4">
    <source>
        <dbReference type="ARBA" id="ARBA00022692"/>
    </source>
</evidence>
<evidence type="ECO:0000259" key="10">
    <source>
        <dbReference type="Pfam" id="PF21088"/>
    </source>
</evidence>
<feature type="domain" description="Mechanosensitive ion channel MscS" evidence="9">
    <location>
        <begin position="549"/>
        <end position="614"/>
    </location>
</feature>
<dbReference type="FunFam" id="1.10.287.1260:FF:000005">
    <property type="entry name" value="Mechanosensitive ion channel family protein"/>
    <property type="match status" value="1"/>
</dbReference>